<dbReference type="CDD" id="cd07067">
    <property type="entry name" value="HP_PGM_like"/>
    <property type="match status" value="1"/>
</dbReference>
<dbReference type="EMBL" id="DSUJ01000008">
    <property type="protein sequence ID" value="HFI91727.1"/>
    <property type="molecule type" value="Genomic_DNA"/>
</dbReference>
<reference evidence="1" key="1">
    <citation type="journal article" date="2020" name="mSystems">
        <title>Genome- and Community-Level Interaction Insights into Carbon Utilization and Element Cycling Functions of Hydrothermarchaeota in Hydrothermal Sediment.</title>
        <authorList>
            <person name="Zhou Z."/>
            <person name="Liu Y."/>
            <person name="Xu W."/>
            <person name="Pan J."/>
            <person name="Luo Z.H."/>
            <person name="Li M."/>
        </authorList>
    </citation>
    <scope>NUCLEOTIDE SEQUENCE [LARGE SCALE GENOMIC DNA]</scope>
    <source>
        <strain evidence="1">SpSt-479</strain>
    </source>
</reference>
<evidence type="ECO:0000313" key="1">
    <source>
        <dbReference type="EMBL" id="HFI91727.1"/>
    </source>
</evidence>
<organism evidence="1">
    <name type="scientific">Ignavibacterium album</name>
    <dbReference type="NCBI Taxonomy" id="591197"/>
    <lineage>
        <taxon>Bacteria</taxon>
        <taxon>Pseudomonadati</taxon>
        <taxon>Ignavibacteriota</taxon>
        <taxon>Ignavibacteria</taxon>
        <taxon>Ignavibacteriales</taxon>
        <taxon>Ignavibacteriaceae</taxon>
        <taxon>Ignavibacterium</taxon>
    </lineage>
</organism>
<dbReference type="InterPro" id="IPR004449">
    <property type="entry name" value="SixA"/>
</dbReference>
<dbReference type="SUPFAM" id="SSF53254">
    <property type="entry name" value="Phosphoglycerate mutase-like"/>
    <property type="match status" value="1"/>
</dbReference>
<dbReference type="AlphaFoldDB" id="A0A7V3E7U8"/>
<dbReference type="RefSeq" id="WP_304143576.1">
    <property type="nucleotide sequence ID" value="NZ_JAOAIE010000030.1"/>
</dbReference>
<dbReference type="GO" id="GO:0101006">
    <property type="term" value="F:protein histidine phosphatase activity"/>
    <property type="evidence" value="ECO:0007669"/>
    <property type="project" value="InterPro"/>
</dbReference>
<gene>
    <name evidence="1" type="primary">sixA</name>
    <name evidence="1" type="ORF">ENS31_09415</name>
</gene>
<dbReference type="InterPro" id="IPR013078">
    <property type="entry name" value="His_Pase_superF_clade-1"/>
</dbReference>
<accession>A0A7V3E7U8</accession>
<dbReference type="GO" id="GO:0005737">
    <property type="term" value="C:cytoplasm"/>
    <property type="evidence" value="ECO:0007669"/>
    <property type="project" value="InterPro"/>
</dbReference>
<dbReference type="Pfam" id="PF00300">
    <property type="entry name" value="His_Phos_1"/>
    <property type="match status" value="1"/>
</dbReference>
<protein>
    <submittedName>
        <fullName evidence="1">Phosphohistidine phosphatase SixA</fullName>
    </submittedName>
</protein>
<name>A0A7V3E7U8_9BACT</name>
<proteinExistence type="predicted"/>
<comment type="caution">
    <text evidence="1">The sequence shown here is derived from an EMBL/GenBank/DDBJ whole genome shotgun (WGS) entry which is preliminary data.</text>
</comment>
<sequence>MNLYLVRHSISEKIIPPKKDFERELTQEGIALINKASAEWKKIIPKMDLILTSPYSRAEQTAKIIAEVYGIKGKLIIENNLAAGCSTGNLIDTLSNYEQENIAVIGHQPDLSHHISNLCCNNHLNISFPPAAIAKISFNGQLRFGNGKLEFLIPAEAY</sequence>
<dbReference type="InterPro" id="IPR029033">
    <property type="entry name" value="His_PPase_superfam"/>
</dbReference>
<dbReference type="NCBIfam" id="TIGR00249">
    <property type="entry name" value="sixA"/>
    <property type="match status" value="1"/>
</dbReference>
<dbReference type="Gene3D" id="3.40.50.1240">
    <property type="entry name" value="Phosphoglycerate mutase-like"/>
    <property type="match status" value="1"/>
</dbReference>